<keyword evidence="3" id="KW-1185">Reference proteome</keyword>
<proteinExistence type="predicted"/>
<dbReference type="AlphaFoldDB" id="A0A9C6WSM9"/>
<reference evidence="4" key="2">
    <citation type="submission" date="2025-08" db="UniProtKB">
        <authorList>
            <consortium name="RefSeq"/>
        </authorList>
    </citation>
    <scope>IDENTIFICATION</scope>
    <source>
        <tissue evidence="4">Whole plant</tissue>
    </source>
</reference>
<evidence type="ECO:0000256" key="1">
    <source>
        <dbReference type="SAM" id="MobiDB-lite"/>
    </source>
</evidence>
<name>A0A9C6WSM9_ARADU</name>
<evidence type="ECO:0000313" key="4">
    <source>
        <dbReference type="RefSeq" id="XP_052116509.1"/>
    </source>
</evidence>
<dbReference type="KEGG" id="adu:127746649"/>
<reference evidence="3" key="1">
    <citation type="journal article" date="2016" name="Nat. Genet.">
        <title>The genome sequences of Arachis duranensis and Arachis ipaensis, the diploid ancestors of cultivated peanut.</title>
        <authorList>
            <person name="Bertioli D.J."/>
            <person name="Cannon S.B."/>
            <person name="Froenicke L."/>
            <person name="Huang G."/>
            <person name="Farmer A.D."/>
            <person name="Cannon E.K."/>
            <person name="Liu X."/>
            <person name="Gao D."/>
            <person name="Clevenger J."/>
            <person name="Dash S."/>
            <person name="Ren L."/>
            <person name="Moretzsohn M.C."/>
            <person name="Shirasawa K."/>
            <person name="Huang W."/>
            <person name="Vidigal B."/>
            <person name="Abernathy B."/>
            <person name="Chu Y."/>
            <person name="Niederhuth C.E."/>
            <person name="Umale P."/>
            <person name="Araujo A.C."/>
            <person name="Kozik A."/>
            <person name="Kim K.D."/>
            <person name="Burow M.D."/>
            <person name="Varshney R.K."/>
            <person name="Wang X."/>
            <person name="Zhang X."/>
            <person name="Barkley N."/>
            <person name="Guimaraes P.M."/>
            <person name="Isobe S."/>
            <person name="Guo B."/>
            <person name="Liao B."/>
            <person name="Stalker H.T."/>
            <person name="Schmitz R.J."/>
            <person name="Scheffler B.E."/>
            <person name="Leal-Bertioli S.C."/>
            <person name="Xun X."/>
            <person name="Jackson S.A."/>
            <person name="Michelmore R."/>
            <person name="Ozias-Akins P."/>
        </authorList>
    </citation>
    <scope>NUCLEOTIDE SEQUENCE [LARGE SCALE GENOMIC DNA]</scope>
    <source>
        <strain evidence="3">cv. V14167</strain>
    </source>
</reference>
<dbReference type="GeneID" id="127746649"/>
<evidence type="ECO:0000313" key="3">
    <source>
        <dbReference type="Proteomes" id="UP000515211"/>
    </source>
</evidence>
<dbReference type="Pfam" id="PF03108">
    <property type="entry name" value="DBD_Tnp_Mut"/>
    <property type="match status" value="1"/>
</dbReference>
<feature type="region of interest" description="Disordered" evidence="1">
    <location>
        <begin position="1"/>
        <end position="54"/>
    </location>
</feature>
<accession>A0A9C6WSM9</accession>
<evidence type="ECO:0000259" key="2">
    <source>
        <dbReference type="Pfam" id="PF03108"/>
    </source>
</evidence>
<dbReference type="InterPro" id="IPR004332">
    <property type="entry name" value="Transposase_MuDR"/>
</dbReference>
<gene>
    <name evidence="4" type="primary">LOC127746649</name>
</gene>
<organism evidence="3 4">
    <name type="scientific">Arachis duranensis</name>
    <name type="common">Wild peanut</name>
    <dbReference type="NCBI Taxonomy" id="130453"/>
    <lineage>
        <taxon>Eukaryota</taxon>
        <taxon>Viridiplantae</taxon>
        <taxon>Streptophyta</taxon>
        <taxon>Embryophyta</taxon>
        <taxon>Tracheophyta</taxon>
        <taxon>Spermatophyta</taxon>
        <taxon>Magnoliopsida</taxon>
        <taxon>eudicotyledons</taxon>
        <taxon>Gunneridae</taxon>
        <taxon>Pentapetalae</taxon>
        <taxon>rosids</taxon>
        <taxon>fabids</taxon>
        <taxon>Fabales</taxon>
        <taxon>Fabaceae</taxon>
        <taxon>Papilionoideae</taxon>
        <taxon>50 kb inversion clade</taxon>
        <taxon>dalbergioids sensu lato</taxon>
        <taxon>Dalbergieae</taxon>
        <taxon>Pterocarpus clade</taxon>
        <taxon>Arachis</taxon>
    </lineage>
</organism>
<dbReference type="PANTHER" id="PTHR31973:SF187">
    <property type="entry name" value="MUTATOR TRANSPOSASE MUDRA PROTEIN"/>
    <property type="match status" value="1"/>
</dbReference>
<sequence length="345" mass="39943">MVEDDGPVCADSGSEDDAHFFGPVHRFGSMGAYDDAQDEGYEESDGGDSWHSEELKTLPNSEDELEEVDSDEVFPVFRDGGRFGELRLAVGMTFTTKMEFKEAVREYCIQEDQRIWFKKNDNVRMRAACKDENCGWLVYAANNTENNYWQIKRFNDDHTCARETKNRLANRKWLAGKLVKKLRKYPNLRHCEVDQYFKTKCDLELINCSLTRALGDARAVVYGDAAAQYGKVRDYGLTLLRSIKKIERVNKEAWEYLNKWPRDSWSRAFFSNAPKIDNICNNACEVFNSRIKEARAKPIITLLEEVRLYAMRSIARNKVKLNSNTGILPPIQRIRLEKIRKESKS</sequence>
<protein>
    <submittedName>
        <fullName evidence="4">Uncharacterized protein LOC127746649</fullName>
    </submittedName>
</protein>
<dbReference type="PANTHER" id="PTHR31973">
    <property type="entry name" value="POLYPROTEIN, PUTATIVE-RELATED"/>
    <property type="match status" value="1"/>
</dbReference>
<feature type="compositionally biased region" description="Acidic residues" evidence="1">
    <location>
        <begin position="35"/>
        <end position="46"/>
    </location>
</feature>
<feature type="domain" description="Transposase MuDR plant" evidence="2">
    <location>
        <begin position="87"/>
        <end position="150"/>
    </location>
</feature>
<dbReference type="RefSeq" id="XP_052116509.1">
    <property type="nucleotide sequence ID" value="XM_052260549.1"/>
</dbReference>
<dbReference type="Proteomes" id="UP000515211">
    <property type="component" value="Chromosome 4"/>
</dbReference>